<dbReference type="EMBL" id="JADFTS010000001">
    <property type="protein sequence ID" value="KAF9626303.1"/>
    <property type="molecule type" value="Genomic_DNA"/>
</dbReference>
<sequence length="149" mass="16198">MSKSEEEEARNALVKFYSQLSRSNGSIDPSIGWHMNSDPCIGKWEGVFCDSKNVSVKKIVLDGFSLSGGLDAASLCKPESLAVMNLLENNFMGRYLARDWEFGRVPDLKGCFGLDSISGNAELCGEPLSNACPPSPLKKKLPLIVGRVL</sequence>
<protein>
    <recommendedName>
        <fullName evidence="3">Leucine-rich repeat-containing N-terminal plant-type domain-containing protein</fullName>
    </recommendedName>
</protein>
<dbReference type="PANTHER" id="PTHR48007">
    <property type="entry name" value="LEUCINE-RICH REPEAT RECEPTOR-LIKE PROTEIN KINASE PXC1"/>
    <property type="match status" value="1"/>
</dbReference>
<comment type="caution">
    <text evidence="4">The sequence shown here is derived from an EMBL/GenBank/DDBJ whole genome shotgun (WGS) entry which is preliminary data.</text>
</comment>
<feature type="domain" description="Leucine-rich repeat-containing N-terminal plant-type" evidence="3">
    <location>
        <begin position="10"/>
        <end position="50"/>
    </location>
</feature>
<dbReference type="Gene3D" id="3.80.10.10">
    <property type="entry name" value="Ribonuclease Inhibitor"/>
    <property type="match status" value="1"/>
</dbReference>
<keyword evidence="5" id="KW-1185">Reference proteome</keyword>
<dbReference type="InterPro" id="IPR046959">
    <property type="entry name" value="PRK1-6/SRF4-like"/>
</dbReference>
<dbReference type="InterPro" id="IPR013210">
    <property type="entry name" value="LRR_N_plant-typ"/>
</dbReference>
<keyword evidence="1" id="KW-0433">Leucine-rich repeat</keyword>
<accession>A0A835MBA3</accession>
<dbReference type="AlphaFoldDB" id="A0A835MBA3"/>
<dbReference type="PANTHER" id="PTHR48007:SF79">
    <property type="entry name" value="(WILD MALAYSIAN BANANA) HYPOTHETICAL PROTEIN"/>
    <property type="match status" value="1"/>
</dbReference>
<name>A0A835MBA3_9MAGN</name>
<gene>
    <name evidence="4" type="ORF">IFM89_032152</name>
</gene>
<dbReference type="Proteomes" id="UP000631114">
    <property type="component" value="Unassembled WGS sequence"/>
</dbReference>
<dbReference type="InterPro" id="IPR032675">
    <property type="entry name" value="LRR_dom_sf"/>
</dbReference>
<evidence type="ECO:0000256" key="1">
    <source>
        <dbReference type="ARBA" id="ARBA00022614"/>
    </source>
</evidence>
<organism evidence="4 5">
    <name type="scientific">Coptis chinensis</name>
    <dbReference type="NCBI Taxonomy" id="261450"/>
    <lineage>
        <taxon>Eukaryota</taxon>
        <taxon>Viridiplantae</taxon>
        <taxon>Streptophyta</taxon>
        <taxon>Embryophyta</taxon>
        <taxon>Tracheophyta</taxon>
        <taxon>Spermatophyta</taxon>
        <taxon>Magnoliopsida</taxon>
        <taxon>Ranunculales</taxon>
        <taxon>Ranunculaceae</taxon>
        <taxon>Coptidoideae</taxon>
        <taxon>Coptis</taxon>
    </lineage>
</organism>
<evidence type="ECO:0000256" key="2">
    <source>
        <dbReference type="ARBA" id="ARBA00022737"/>
    </source>
</evidence>
<evidence type="ECO:0000313" key="4">
    <source>
        <dbReference type="EMBL" id="KAF9626303.1"/>
    </source>
</evidence>
<evidence type="ECO:0000313" key="5">
    <source>
        <dbReference type="Proteomes" id="UP000631114"/>
    </source>
</evidence>
<dbReference type="Pfam" id="PF08263">
    <property type="entry name" value="LRRNT_2"/>
    <property type="match status" value="1"/>
</dbReference>
<evidence type="ECO:0000259" key="3">
    <source>
        <dbReference type="Pfam" id="PF08263"/>
    </source>
</evidence>
<proteinExistence type="predicted"/>
<reference evidence="4 5" key="1">
    <citation type="submission" date="2020-10" db="EMBL/GenBank/DDBJ databases">
        <title>The Coptis chinensis genome and diversification of protoberbering-type alkaloids.</title>
        <authorList>
            <person name="Wang B."/>
            <person name="Shu S."/>
            <person name="Song C."/>
            <person name="Liu Y."/>
        </authorList>
    </citation>
    <scope>NUCLEOTIDE SEQUENCE [LARGE SCALE GENOMIC DNA]</scope>
    <source>
        <strain evidence="4">HL-2020</strain>
        <tissue evidence="4">Leaf</tissue>
    </source>
</reference>
<keyword evidence="2" id="KW-0677">Repeat</keyword>